<evidence type="ECO:0000256" key="4">
    <source>
        <dbReference type="ARBA" id="ARBA00022525"/>
    </source>
</evidence>
<dbReference type="Pfam" id="PF07504">
    <property type="entry name" value="FTP"/>
    <property type="match status" value="1"/>
</dbReference>
<protein>
    <recommendedName>
        <fullName evidence="14">Ig-like domain-containing protein</fullName>
    </recommendedName>
</protein>
<evidence type="ECO:0000256" key="6">
    <source>
        <dbReference type="ARBA" id="ARBA00022723"/>
    </source>
</evidence>
<dbReference type="SUPFAM" id="SSF55486">
    <property type="entry name" value="Metalloproteases ('zincins'), catalytic domain"/>
    <property type="match status" value="1"/>
</dbReference>
<dbReference type="InterPro" id="IPR027268">
    <property type="entry name" value="Peptidase_M4/M1_CTD_sf"/>
</dbReference>
<evidence type="ECO:0000256" key="11">
    <source>
        <dbReference type="ARBA" id="ARBA00023145"/>
    </source>
</evidence>
<dbReference type="Gene3D" id="2.60.40.3010">
    <property type="match status" value="1"/>
</dbReference>
<evidence type="ECO:0000256" key="13">
    <source>
        <dbReference type="SAM" id="SignalP"/>
    </source>
</evidence>
<dbReference type="Pfam" id="PF02128">
    <property type="entry name" value="Peptidase_M36"/>
    <property type="match status" value="1"/>
</dbReference>
<gene>
    <name evidence="15" type="ORF">TW72_06205</name>
</gene>
<keyword evidence="5" id="KW-0645">Protease</keyword>
<dbReference type="RefSeq" id="WP_045980126.1">
    <property type="nucleotide sequence ID" value="NZ_JXXY01000015.1"/>
</dbReference>
<dbReference type="InterPro" id="IPR011096">
    <property type="entry name" value="FTP_domain"/>
</dbReference>
<dbReference type="Gene3D" id="1.10.390.10">
    <property type="entry name" value="Neutral Protease Domain 2"/>
    <property type="match status" value="1"/>
</dbReference>
<evidence type="ECO:0000256" key="2">
    <source>
        <dbReference type="ARBA" id="ARBA00004613"/>
    </source>
</evidence>
<dbReference type="GeneID" id="58228078"/>
<feature type="signal peptide" evidence="13">
    <location>
        <begin position="1"/>
        <end position="39"/>
    </location>
</feature>
<dbReference type="GO" id="GO:0005615">
    <property type="term" value="C:extracellular space"/>
    <property type="evidence" value="ECO:0007669"/>
    <property type="project" value="InterPro"/>
</dbReference>
<dbReference type="InterPro" id="IPR003137">
    <property type="entry name" value="PA_domain"/>
</dbReference>
<evidence type="ECO:0000256" key="5">
    <source>
        <dbReference type="ARBA" id="ARBA00022670"/>
    </source>
</evidence>
<feature type="domain" description="Ig-like" evidence="14">
    <location>
        <begin position="1206"/>
        <end position="1292"/>
    </location>
</feature>
<keyword evidence="4" id="KW-0964">Secreted</keyword>
<dbReference type="PATRIC" id="fig|151081.8.peg.3010"/>
<dbReference type="InterPro" id="IPR007110">
    <property type="entry name" value="Ig-like_dom"/>
</dbReference>
<dbReference type="eggNOG" id="COG4412">
    <property type="taxonomic scope" value="Bacteria"/>
</dbReference>
<keyword evidence="7 13" id="KW-0732">Signal</keyword>
<dbReference type="InterPro" id="IPR046450">
    <property type="entry name" value="PA_dom_sf"/>
</dbReference>
<dbReference type="Proteomes" id="UP000033664">
    <property type="component" value="Unassembled WGS sequence"/>
</dbReference>
<comment type="caution">
    <text evidence="15">The sequence shown here is derived from an EMBL/GenBank/DDBJ whole genome shotgun (WGS) entry which is preliminary data.</text>
</comment>
<dbReference type="NCBIfam" id="TIGR03501">
    <property type="entry name" value="GlyGly_CTERM"/>
    <property type="match status" value="1"/>
</dbReference>
<evidence type="ECO:0000256" key="3">
    <source>
        <dbReference type="ARBA" id="ARBA00006006"/>
    </source>
</evidence>
<accession>A0A0F4PK81</accession>
<sequence>MAQSQQCSNSFKLTRTASSVAVTTALSAALLSMPLTLHGAPQQAGEDHYQAVVKAAAPLAVAQRRLAQQPTASGHQSHFDNTLERATFVWGQAKTVPVTAQVTDLKTRAHTHMQRLSGISALKSSQVDVRLNEWHDIGTGAIVARYQQFVQGIEVFNRRYSVMLNRQGSLVAGAGYFADVPQSAQNFTALGAFSSEQEAALRAIAELSDVPVQLDARRIRQGYNHFEVRSASDQQQFDNVRVKAVFYPLADELKAAHYVEVERKRSDSLESDYFAYVIASDTGKVLFKNNLHSHATEYNYRVYADMQSGYPLEGPHGDVIPADGPNQTDETTVLAAPLVTLAYYSAISPQDPWLSESATRTEGNNVFAYADINAPQGFTSGDVSAETTSAFTFDYPIDPELAPTAEGNVKAAVVNLFYMNNFLHDFFYDYGFDETAGVAQQDNYGRGGAAGDPIEAQAQDYSGLNNANMATPADGASPRMQMYLYNSKDAQVGQDFGVIGPTGIGTLSSSQRSVFGPLEFDITGELARFNDGNDVDSGSVFDGCEAAAEPSTLANKIAIIERGSCNFTVKVKNAQDAGALGAIVTNNVDDGTPAPMGGEDATVTIGNMGLSFDDGQQLYNAMLLGSVTVRMFNTNPLKDGTFDNGIIAHEWGHYISNRLIGNGSGLGNFQGRAMGEGWADFHSLLFIAKASDAQIAGNSDFTKPYATGTFVEDFYFGIRRVPYTPNQDINPLNFRHITEGAGGDVGLPPTSVASPHAPGELWASVLWDSYVALINEHGFSEAQQRMARYLVAGYKMTPVSPLYTEARDALLAAIAAEDVDDYRLALNAFANRGMGLGAQSPERFSTTLDGVVESYETQASAFSAEQITLDPEGVSFCSADGYLDIGETGTLTVQISNTGSETLNNIPVQFSLLSQQDVTLGNGGESEVVSIEPFASAQSTPINVSLNDADIASPLQLQVSFPDDGESVQRPEPITQTFTVNIAFADAPLTDASQSDDMELAALSKENLALSLLKDTVGSEQTLSFDNSDIIDTFEQGGVQLGEQSLFLRNNSFESDVALTTRAFTVAEEQDFSVSFWHFYALEEFWDGAVVEVNINDQGWQDVTEAGGQFAVGYNGQLNQNPAQSLQQRPVFTGRNSTDSVFGNMETIDFGQQLAGEQVQLRFRISSDGSVEDTGWWIDNVSIAGISSEVFYQVVPGDVEGCDNRPPVIAQIPAQSVDEGEQVSISADAQDADGDTLSYQWQQTAGPDVTLSAANTATVSFNAPQVSAQQTLEFTVTVSDGELIAQQDAQVSVNNIAEPAPEPEPQPTPSDSDEGGSGSMGGWALLLLAMLGLRRQK</sequence>
<dbReference type="Gene3D" id="3.50.30.30">
    <property type="match status" value="1"/>
</dbReference>
<dbReference type="SUPFAM" id="SSF52025">
    <property type="entry name" value="PA domain"/>
    <property type="match status" value="1"/>
</dbReference>
<reference evidence="15 16" key="1">
    <citation type="journal article" date="2015" name="BMC Genomics">
        <title>Genome mining reveals unlocked bioactive potential of marine Gram-negative bacteria.</title>
        <authorList>
            <person name="Machado H."/>
            <person name="Sonnenschein E.C."/>
            <person name="Melchiorsen J."/>
            <person name="Gram L."/>
        </authorList>
    </citation>
    <scope>NUCLEOTIDE SEQUENCE [LARGE SCALE GENOMIC DNA]</scope>
    <source>
        <strain evidence="15 16">S3137</strain>
    </source>
</reference>
<dbReference type="InterPro" id="IPR050371">
    <property type="entry name" value="Fungal_virulence_M36"/>
</dbReference>
<dbReference type="GO" id="GO:0006508">
    <property type="term" value="P:proteolysis"/>
    <property type="evidence" value="ECO:0007669"/>
    <property type="project" value="UniProtKB-KW"/>
</dbReference>
<evidence type="ECO:0000256" key="9">
    <source>
        <dbReference type="ARBA" id="ARBA00022833"/>
    </source>
</evidence>
<evidence type="ECO:0000256" key="8">
    <source>
        <dbReference type="ARBA" id="ARBA00022801"/>
    </source>
</evidence>
<evidence type="ECO:0000256" key="12">
    <source>
        <dbReference type="SAM" id="MobiDB-lite"/>
    </source>
</evidence>
<dbReference type="Pfam" id="PF22352">
    <property type="entry name" value="K319L-like_PKD"/>
    <property type="match status" value="1"/>
</dbReference>
<evidence type="ECO:0000256" key="10">
    <source>
        <dbReference type="ARBA" id="ARBA00023049"/>
    </source>
</evidence>
<dbReference type="InterPro" id="IPR020008">
    <property type="entry name" value="GlyGly_CTERM"/>
</dbReference>
<comment type="cofactor">
    <cofactor evidence="1">
        <name>Zn(2+)</name>
        <dbReference type="ChEBI" id="CHEBI:29105"/>
    </cofactor>
</comment>
<keyword evidence="16" id="KW-1185">Reference proteome</keyword>
<feature type="chain" id="PRO_5002474261" description="Ig-like domain-containing protein" evidence="13">
    <location>
        <begin position="40"/>
        <end position="1337"/>
    </location>
</feature>
<keyword evidence="11" id="KW-0865">Zymogen</keyword>
<keyword evidence="10" id="KW-0482">Metalloprotease</keyword>
<evidence type="ECO:0000256" key="1">
    <source>
        <dbReference type="ARBA" id="ARBA00001947"/>
    </source>
</evidence>
<dbReference type="PANTHER" id="PTHR33478:SF1">
    <property type="entry name" value="EXTRACELLULAR METALLOPROTEINASE MEP"/>
    <property type="match status" value="1"/>
</dbReference>
<evidence type="ECO:0000256" key="7">
    <source>
        <dbReference type="ARBA" id="ARBA00022729"/>
    </source>
</evidence>
<comment type="similarity">
    <text evidence="3">Belongs to the peptidase M36 family.</text>
</comment>
<keyword evidence="8" id="KW-0378">Hydrolase</keyword>
<evidence type="ECO:0000313" key="15">
    <source>
        <dbReference type="EMBL" id="KJZ00296.1"/>
    </source>
</evidence>
<name>A0A0F4PK81_9GAMM</name>
<dbReference type="GO" id="GO:0008270">
    <property type="term" value="F:zinc ion binding"/>
    <property type="evidence" value="ECO:0007669"/>
    <property type="project" value="InterPro"/>
</dbReference>
<dbReference type="GO" id="GO:0004222">
    <property type="term" value="F:metalloendopeptidase activity"/>
    <property type="evidence" value="ECO:0007669"/>
    <property type="project" value="InterPro"/>
</dbReference>
<dbReference type="InterPro" id="IPR001842">
    <property type="entry name" value="Peptidase_M36"/>
</dbReference>
<proteinExistence type="inferred from homology"/>
<dbReference type="CDD" id="cd04818">
    <property type="entry name" value="PA_subtilisin_1"/>
    <property type="match status" value="1"/>
</dbReference>
<evidence type="ECO:0000259" key="14">
    <source>
        <dbReference type="PROSITE" id="PS50835"/>
    </source>
</evidence>
<organism evidence="15 16">
    <name type="scientific">Pseudoalteromonas ruthenica</name>
    <dbReference type="NCBI Taxonomy" id="151081"/>
    <lineage>
        <taxon>Bacteria</taxon>
        <taxon>Pseudomonadati</taxon>
        <taxon>Pseudomonadota</taxon>
        <taxon>Gammaproteobacteria</taxon>
        <taxon>Alteromonadales</taxon>
        <taxon>Pseudoalteromonadaceae</taxon>
        <taxon>Pseudoalteromonas</taxon>
    </lineage>
</organism>
<keyword evidence="9" id="KW-0862">Zinc</keyword>
<keyword evidence="6" id="KW-0479">Metal-binding</keyword>
<dbReference type="OrthoDB" id="614750at2"/>
<dbReference type="Gene3D" id="3.10.170.10">
    <property type="match status" value="1"/>
</dbReference>
<dbReference type="EMBL" id="JXXZ01000006">
    <property type="protein sequence ID" value="KJZ00296.1"/>
    <property type="molecule type" value="Genomic_DNA"/>
</dbReference>
<dbReference type="PANTHER" id="PTHR33478">
    <property type="entry name" value="EXTRACELLULAR METALLOPROTEINASE MEP"/>
    <property type="match status" value="1"/>
</dbReference>
<feature type="region of interest" description="Disordered" evidence="12">
    <location>
        <begin position="1297"/>
        <end position="1321"/>
    </location>
</feature>
<dbReference type="NCBIfam" id="NF038111">
    <property type="entry name" value="rhom_dep_M36"/>
    <property type="match status" value="1"/>
</dbReference>
<dbReference type="PROSITE" id="PS50835">
    <property type="entry name" value="IG_LIKE"/>
    <property type="match status" value="1"/>
</dbReference>
<dbReference type="Pfam" id="PF02225">
    <property type="entry name" value="PA"/>
    <property type="match status" value="1"/>
</dbReference>
<evidence type="ECO:0000313" key="16">
    <source>
        <dbReference type="Proteomes" id="UP000033664"/>
    </source>
</evidence>
<comment type="subcellular location">
    <subcellularLocation>
        <location evidence="2">Secreted</location>
    </subcellularLocation>
</comment>